<feature type="region of interest" description="Disordered" evidence="14">
    <location>
        <begin position="2088"/>
        <end position="2107"/>
    </location>
</feature>
<gene>
    <name evidence="17" type="ORF">GDO54_013513</name>
</gene>
<feature type="compositionally biased region" description="Polar residues" evidence="14">
    <location>
        <begin position="314"/>
        <end position="343"/>
    </location>
</feature>
<comment type="caution">
    <text evidence="17">The sequence shown here is derived from an EMBL/GenBank/DDBJ whole genome shotgun (WGS) entry which is preliminary data.</text>
</comment>
<dbReference type="Gene3D" id="3.30.160.60">
    <property type="entry name" value="Classic Zinc Finger"/>
    <property type="match status" value="3"/>
</dbReference>
<dbReference type="FunFam" id="1.10.10.60:FF:000763">
    <property type="entry name" value="Zinc finger homeobox 2"/>
    <property type="match status" value="1"/>
</dbReference>
<evidence type="ECO:0000256" key="12">
    <source>
        <dbReference type="PROSITE-ProRule" id="PRU00108"/>
    </source>
</evidence>
<dbReference type="GO" id="GO:0005634">
    <property type="term" value="C:nucleus"/>
    <property type="evidence" value="ECO:0007669"/>
    <property type="project" value="UniProtKB-SubCell"/>
</dbReference>
<feature type="domain" description="C2H2-type" evidence="16">
    <location>
        <begin position="2675"/>
        <end position="2704"/>
    </location>
</feature>
<sequence>MDAGECFLPSSGQDERSPWPLDLNLPLCPTTTKDTPLLPPNPSPEFSSSSTSVAGGGYGAISPTSSMLQMPLVTPSSPHPTYLPKLSSPLQPNCKEGTEDGGETLVGHVLFSSDGTVYLLKGEEGEDGAPPSPSLPQDSPKSTVTTHPPLTSFRLTATYQGFCSNQISRHTSAEAANLTQTAPGTSPRIQDQPKEKEAGGQQKEDEIKYETLGESTKLQRVDGTWICLPCHLNFHTGSQLGWHASRVHGLEHPYHDQLSSGETSGIIHRSGGKIFISLLEPKTSHNELDAGQEPENVVLSRVQTTPSLDKIQGVTEQSGTSEDPMSNTNPSDTKSQGTFQGNPEGNPKLSLGLVPNSHLSYHKCDPTGTPLSTEAKDSKALVDEKTGVANWCSSVTEALGEDAEEEVEDVAESNLPVSQPSDINEQLLTNQSFYGPMMTNSFIQMGALHGTDKVGNQTDADRGPLALDECTPTSGPQPFQSLSLQGQLSLLHSRNSCKTLKCPKCNWHYKYQQTLDVHMKEKHPESHSHCSYCHSGQQHPRLARGESYNCGYKPYRCEACNYSTTTKGNLTIHMQSDKHLANLQGYQGSGAPTNTAVAVAPLATQSVTAGQGESNQTSPTDRQLKQKASWHCKVCNYETNISRNLRIHMTSEKHMQNVLLLHQGLGMSQDNFPFYGGPLAPEQTLDHPLLFNPMHFSSSGNQACSLIPPDSPSGHQVNALSTSGMALSAPPNLPDPSPSFPEEELSPGVFRCLVCRCYTTDSLEALLSHASRGRSLPEREWREVRGDLHCCRLCSYSTQLKANFQLHLKTDKHAQKYQLAAHMREGGAALATAQATAAELPISGYSQASSFPPLHLRCNLCGYESNSREKIQLHVQGGGHEERLRVYKFLQVIEGTGESDVSFRCAPCDSTVGSRLGMMSHLRTAIHHQNVQQWRLAHGEVILERIITVCRNQQEHVKVSNTPENTSAPDIGEDNTDIPQAPVQEETSKTECEKASEGTTVFCCPFCAYVSPSEEKVHSHAVSQHALQPTFRCPLCQEQLTGTSNLKAHLGHGHNVVSECVEKLLQVAQKVHIPFRTRIIPVKIIEEPEQPSSEIPPSSEATDTSPPESPGEISASSTEATDSVADTDKAPDENACPLCHVTSENSQELRTHLEKDHPELSQSDIQQACEARSREVEGTEQEDKKGCQESIPAHAQHSTYRKTTNFAMDKFMDPSRPHKCVVCKESFTQKNILLVHYNSVSHLHKVRKASLDPSLSNRHEPGAGPTGHGVQTGQDKPYKCTVCHVSYNQSSTLEIHMRSVLHQTRSRSLKQDPPKIPSEKHHRDPICKSETTTDCKVEVTDIPGMDLPKKRPQQLGPCVGVPILPSTVAPPPVQLSMDLSRPPPLVQPSPLFTSSLLPSFPLIPEALLKLQRQQQQLLLPFYLQELKVSADGGPTPLLSFGGAQQPPSIKDEGDQPSVTPRPANEKDEKIPDEREAATGEADVSQNPESSTKASADPTGSAARALLENFGFELVTQYNEGRQPLTSQIQIQPQPPAPPLDALPIPASAESLQCGTCGKHFSNRLILKTHEEHMHQRLLPFEALSRYAANYRRTYDSHNPAGVNSETVGPSATPLDFSVTSQLAQCSKEVEEQDVVPEHAITVEQLRFLHNHLDFPGQLLEEQILWAAEKTGLSPAAITRWHKQREKSMQDCQEEEGEDSSRIDRMSHRRFSRTKFSDFQTQSLNSFFESSAYPRDNEVEQLSTLLGLSGRVVVVWFQNARQKARKQAAESGNSPSPPLHPVQPGERPAANSKVPPCRKCNISFPCIFQLISHLKTCYSDYSEEAAEIEEKEEETLKSVQTEEPISDQTVGTDLPLSTGQEKLDKPQSETIDDQEPIAPVIKENVESPKTNDEDIQIPEQGDHLVEPNETSVNNSSVDQNQNKTLSSNSHLQAPLMDLSVLIPVGAGEVAYQRKRKHEEESLSPAGSDGGDEPPRDKRLRTTILPEQLDILHRWYLQDSNPTRSTLERISLEVGLKKRVVQVWFQNTRARERKGQYRGAPPGTISSSRQQDDPINEGAKRESSSSSYFYNVTPSQIVPQLVVKPGSSAIQSSSSVSSKPQTSSSLTNTQVAKSLANPTQALSGLLSAAQIMPGLVNPSQAIPNLANSSQALSGLVNPPQSLSGLVNTNQGFPGLVNPAHVLPSLVSNPQSSQGLLLASFQTKATAPPILVSTSSEAKVHSSPSHHTPSLLPIVQSSEPDKAPNASVNETLDCSKVINNEQHTTDTQPTENQGSNNQKPSEEKIAPKMMDSLMHSPQAGDMSDSSSSDPGPSSPGKGTLNAEGLLGSSGARRYRTQMSSLQLRILKACYSEYRTPSMQECECLGSEIGLQKRVVQVWFQNARAKEKKARLQGLVGTTPSNEGPQPTECTHCNVKYGPTIPCRAHIFSRQHIARLRSSIQQQLKEESRYRDTHPSAGAPPVSECKPTSQMLNFQTSATVTPQIQRITPLLMPGQGIPAPIGGLATFNTGPPPSLIGMTSPVPPALLPRAAPPAPSSTHTNNDTTIESSQLTITPETSGPSALKAAPLMGAPFMPFSLAPAATPLFSPQIQGPYFQQLYGLKKRLFPINPVIPHTLLGLLPAPLKLAPETSSPRKPEPSQTKITNENSAESKEGEEESVDRDDDLDDEDIPMVDVAIRYQCQNCKTSYDEEGEAEAHQRSGCYTGPPPHPPPLRVRVCTYHCLSCQVLLQGPEARSQHLRSQQHRAQSACSDGASSAIPQLRPKSAATSVLMAL</sequence>
<feature type="compositionally biased region" description="Basic and acidic residues" evidence="14">
    <location>
        <begin position="2440"/>
        <end position="2450"/>
    </location>
</feature>
<feature type="compositionally biased region" description="Polar residues" evidence="14">
    <location>
        <begin position="1836"/>
        <end position="1859"/>
    </location>
</feature>
<feature type="region of interest" description="Disordered" evidence="14">
    <location>
        <begin position="1765"/>
        <end position="1793"/>
    </location>
</feature>
<evidence type="ECO:0000256" key="5">
    <source>
        <dbReference type="ARBA" id="ARBA00022833"/>
    </source>
</evidence>
<feature type="compositionally biased region" description="Low complexity" evidence="14">
    <location>
        <begin position="1090"/>
        <end position="1100"/>
    </location>
</feature>
<feature type="DNA-binding region" description="Homeobox" evidence="12">
    <location>
        <begin position="2328"/>
        <end position="2387"/>
    </location>
</feature>
<dbReference type="GO" id="GO:0045664">
    <property type="term" value="P:regulation of neuron differentiation"/>
    <property type="evidence" value="ECO:0007669"/>
    <property type="project" value="TreeGrafter"/>
</dbReference>
<dbReference type="PROSITE" id="PS00028">
    <property type="entry name" value="ZINC_FINGER_C2H2_1"/>
    <property type="match status" value="7"/>
</dbReference>
<feature type="compositionally biased region" description="Polar residues" evidence="14">
    <location>
        <begin position="2740"/>
        <end position="2754"/>
    </location>
</feature>
<dbReference type="SUPFAM" id="SSF46689">
    <property type="entry name" value="Homeodomain-like"/>
    <property type="match status" value="3"/>
</dbReference>
<dbReference type="PROSITE" id="PS50071">
    <property type="entry name" value="HOMEOBOX_2"/>
    <property type="match status" value="3"/>
</dbReference>
<dbReference type="FunFam" id="3.30.160.60:FF:000446">
    <property type="entry name" value="Zinc finger protein"/>
    <property type="match status" value="1"/>
</dbReference>
<organism evidence="17 18">
    <name type="scientific">Pyxicephalus adspersus</name>
    <name type="common">African bullfrog</name>
    <dbReference type="NCBI Taxonomy" id="30357"/>
    <lineage>
        <taxon>Eukaryota</taxon>
        <taxon>Metazoa</taxon>
        <taxon>Chordata</taxon>
        <taxon>Craniata</taxon>
        <taxon>Vertebrata</taxon>
        <taxon>Euteleostomi</taxon>
        <taxon>Amphibia</taxon>
        <taxon>Batrachia</taxon>
        <taxon>Anura</taxon>
        <taxon>Neobatrachia</taxon>
        <taxon>Ranoidea</taxon>
        <taxon>Pyxicephalidae</taxon>
        <taxon>Pyxicephalinae</taxon>
        <taxon>Pyxicephalus</taxon>
    </lineage>
</organism>
<dbReference type="InterPro" id="IPR003604">
    <property type="entry name" value="Matrin/U1-like-C_Znf_C2H2"/>
</dbReference>
<dbReference type="InterPro" id="IPR017970">
    <property type="entry name" value="Homeobox_CS"/>
</dbReference>
<keyword evidence="7 12" id="KW-0238">DNA-binding</keyword>
<feature type="region of interest" description="Disordered" evidence="14">
    <location>
        <begin position="1086"/>
        <end position="1198"/>
    </location>
</feature>
<dbReference type="SUPFAM" id="SSF57667">
    <property type="entry name" value="beta-beta-alpha zinc fingers"/>
    <property type="match status" value="4"/>
</dbReference>
<dbReference type="InterPro" id="IPR001356">
    <property type="entry name" value="HD"/>
</dbReference>
<feature type="domain" description="C2H2-type" evidence="16">
    <location>
        <begin position="1218"/>
        <end position="1249"/>
    </location>
</feature>
<feature type="region of interest" description="Disordered" evidence="14">
    <location>
        <begin position="2213"/>
        <end position="2244"/>
    </location>
</feature>
<evidence type="ECO:0000256" key="8">
    <source>
        <dbReference type="ARBA" id="ARBA00023155"/>
    </source>
</evidence>
<dbReference type="InterPro" id="IPR036236">
    <property type="entry name" value="Znf_C2H2_sf"/>
</dbReference>
<keyword evidence="2" id="KW-0479">Metal-binding</keyword>
<dbReference type="PROSITE" id="PS50157">
    <property type="entry name" value="ZINC_FINGER_C2H2_2"/>
    <property type="match status" value="5"/>
</dbReference>
<dbReference type="EMBL" id="DYDO01000006">
    <property type="protein sequence ID" value="DBA22490.1"/>
    <property type="molecule type" value="Genomic_DNA"/>
</dbReference>
<feature type="region of interest" description="Disordered" evidence="14">
    <location>
        <begin position="1435"/>
        <end position="1499"/>
    </location>
</feature>
<feature type="region of interest" description="Disordered" evidence="14">
    <location>
        <begin position="1827"/>
        <end position="1929"/>
    </location>
</feature>
<feature type="compositionally biased region" description="Low complexity" evidence="14">
    <location>
        <begin position="2297"/>
        <end position="2313"/>
    </location>
</feature>
<evidence type="ECO:0000256" key="14">
    <source>
        <dbReference type="SAM" id="MobiDB-lite"/>
    </source>
</evidence>
<evidence type="ECO:0000256" key="7">
    <source>
        <dbReference type="ARBA" id="ARBA00023125"/>
    </source>
</evidence>
<feature type="domain" description="Homeobox" evidence="15">
    <location>
        <begin position="1706"/>
        <end position="1766"/>
    </location>
</feature>
<evidence type="ECO:0000256" key="13">
    <source>
        <dbReference type="RuleBase" id="RU000682"/>
    </source>
</evidence>
<dbReference type="Gene3D" id="1.10.10.60">
    <property type="entry name" value="Homeodomain-like"/>
    <property type="match status" value="3"/>
</dbReference>
<feature type="domain" description="C2H2-type" evidence="16">
    <location>
        <begin position="555"/>
        <end position="584"/>
    </location>
</feature>
<feature type="region of interest" description="Disordered" evidence="14">
    <location>
        <begin position="2030"/>
        <end position="2064"/>
    </location>
</feature>
<feature type="region of interest" description="Disordered" evidence="14">
    <location>
        <begin position="1"/>
        <end position="102"/>
    </location>
</feature>
<keyword evidence="18" id="KW-1185">Reference proteome</keyword>
<comment type="subcellular location">
    <subcellularLocation>
        <location evidence="1 12 13">Nucleus</location>
    </subcellularLocation>
</comment>
<dbReference type="Pfam" id="PF00046">
    <property type="entry name" value="Homeodomain"/>
    <property type="match status" value="3"/>
</dbReference>
<feature type="domain" description="C2H2-type" evidence="16">
    <location>
        <begin position="1278"/>
        <end position="1307"/>
    </location>
</feature>
<feature type="region of interest" description="Disordered" evidence="14">
    <location>
        <begin position="2440"/>
        <end position="2462"/>
    </location>
</feature>
<evidence type="ECO:0000256" key="10">
    <source>
        <dbReference type="ARBA" id="ARBA00023242"/>
    </source>
</evidence>
<evidence type="ECO:0000259" key="15">
    <source>
        <dbReference type="PROSITE" id="PS50071"/>
    </source>
</evidence>
<evidence type="ECO:0008006" key="19">
    <source>
        <dbReference type="Google" id="ProtNLM"/>
    </source>
</evidence>
<evidence type="ECO:0000256" key="1">
    <source>
        <dbReference type="ARBA" id="ARBA00004123"/>
    </source>
</evidence>
<dbReference type="Proteomes" id="UP001181693">
    <property type="component" value="Unassembled WGS sequence"/>
</dbReference>
<feature type="compositionally biased region" description="Low complexity" evidence="14">
    <location>
        <begin position="2088"/>
        <end position="2103"/>
    </location>
</feature>
<feature type="compositionally biased region" description="Basic and acidic residues" evidence="14">
    <location>
        <begin position="1171"/>
        <end position="1187"/>
    </location>
</feature>
<reference evidence="17" key="1">
    <citation type="thesis" date="2020" institute="ProQuest LLC" country="789 East Eisenhower Parkway, Ann Arbor, MI, USA">
        <title>Comparative Genomics and Chromosome Evolution.</title>
        <authorList>
            <person name="Mudd A.B."/>
        </authorList>
    </citation>
    <scope>NUCLEOTIDE SEQUENCE</scope>
    <source>
        <strain evidence="17">1538</strain>
        <tissue evidence="17">Blood</tissue>
    </source>
</reference>
<feature type="region of interest" description="Disordered" evidence="14">
    <location>
        <begin position="1684"/>
        <end position="1705"/>
    </location>
</feature>
<dbReference type="PANTHER" id="PTHR45891">
    <property type="entry name" value="ZINC FINGER HOMEOBOX PROTEIN"/>
    <property type="match status" value="1"/>
</dbReference>
<feature type="compositionally biased region" description="Basic and acidic residues" evidence="14">
    <location>
        <begin position="191"/>
        <end position="206"/>
    </location>
</feature>
<dbReference type="GO" id="GO:0000981">
    <property type="term" value="F:DNA-binding transcription factor activity, RNA polymerase II-specific"/>
    <property type="evidence" value="ECO:0007669"/>
    <property type="project" value="InterPro"/>
</dbReference>
<evidence type="ECO:0000256" key="2">
    <source>
        <dbReference type="ARBA" id="ARBA00022723"/>
    </source>
</evidence>
<keyword evidence="5" id="KW-0862">Zinc</keyword>
<feature type="compositionally biased region" description="Polar residues" evidence="14">
    <location>
        <begin position="179"/>
        <end position="189"/>
    </location>
</feature>
<keyword evidence="9" id="KW-0804">Transcription</keyword>
<feature type="compositionally biased region" description="Acidic residues" evidence="14">
    <location>
        <begin position="2649"/>
        <end position="2664"/>
    </location>
</feature>
<feature type="compositionally biased region" description="Low complexity" evidence="14">
    <location>
        <begin position="2218"/>
        <end position="2230"/>
    </location>
</feature>
<keyword evidence="10 12" id="KW-0539">Nucleus</keyword>
<feature type="region of interest" description="Disordered" evidence="14">
    <location>
        <begin position="179"/>
        <end position="206"/>
    </location>
</feature>
<feature type="domain" description="Homeobox" evidence="15">
    <location>
        <begin position="2326"/>
        <end position="2386"/>
    </location>
</feature>
<evidence type="ECO:0000256" key="6">
    <source>
        <dbReference type="ARBA" id="ARBA00023015"/>
    </source>
</evidence>
<protein>
    <recommendedName>
        <fullName evidence="19">Zinc finger homeobox protein 2</fullName>
    </recommendedName>
</protein>
<dbReference type="SMART" id="SM00451">
    <property type="entry name" value="ZnF_U1"/>
    <property type="match status" value="8"/>
</dbReference>
<feature type="DNA-binding region" description="Homeobox" evidence="12">
    <location>
        <begin position="1975"/>
        <end position="2034"/>
    </location>
</feature>
<evidence type="ECO:0000313" key="18">
    <source>
        <dbReference type="Proteomes" id="UP001181693"/>
    </source>
</evidence>
<dbReference type="Pfam" id="PF24056">
    <property type="entry name" value="zf-C2H2_ZFHX3"/>
    <property type="match status" value="1"/>
</dbReference>
<feature type="region of interest" description="Disordered" evidence="14">
    <location>
        <begin position="2624"/>
        <end position="2664"/>
    </location>
</feature>
<dbReference type="InterPro" id="IPR013087">
    <property type="entry name" value="Znf_C2H2_type"/>
</dbReference>
<dbReference type="GO" id="GO:0008270">
    <property type="term" value="F:zinc ion binding"/>
    <property type="evidence" value="ECO:0007669"/>
    <property type="project" value="UniProtKB-KW"/>
</dbReference>
<feature type="compositionally biased region" description="Basic and acidic residues" evidence="14">
    <location>
        <begin position="1463"/>
        <end position="1477"/>
    </location>
</feature>
<evidence type="ECO:0000256" key="4">
    <source>
        <dbReference type="ARBA" id="ARBA00022771"/>
    </source>
</evidence>
<dbReference type="CDD" id="cd00086">
    <property type="entry name" value="homeodomain"/>
    <property type="match status" value="3"/>
</dbReference>
<feature type="region of interest" description="Disordered" evidence="14">
    <location>
        <begin position="1951"/>
        <end position="1976"/>
    </location>
</feature>
<dbReference type="FunFam" id="3.30.160.60:FF:000081">
    <property type="entry name" value="Zinc finger homeobox protein 4"/>
    <property type="match status" value="1"/>
</dbReference>
<feature type="compositionally biased region" description="Low complexity" evidence="14">
    <location>
        <begin position="25"/>
        <end position="36"/>
    </location>
</feature>
<feature type="compositionally biased region" description="Low complexity" evidence="14">
    <location>
        <begin position="1910"/>
        <end position="1921"/>
    </location>
</feature>
<keyword evidence="3" id="KW-0677">Repeat</keyword>
<accession>A0AAV3ABW6</accession>
<feature type="domain" description="Homeobox" evidence="15">
    <location>
        <begin position="1973"/>
        <end position="2033"/>
    </location>
</feature>
<feature type="domain" description="C2H2-type" evidence="16">
    <location>
        <begin position="1551"/>
        <end position="1579"/>
    </location>
</feature>
<name>A0AAV3ABW6_PYXAD</name>
<dbReference type="PROSITE" id="PS00027">
    <property type="entry name" value="HOMEOBOX_1"/>
    <property type="match status" value="1"/>
</dbReference>
<dbReference type="SMART" id="SM00355">
    <property type="entry name" value="ZnF_C2H2"/>
    <property type="match status" value="16"/>
</dbReference>
<feature type="compositionally biased region" description="Basic and acidic residues" evidence="14">
    <location>
        <begin position="1147"/>
        <end position="1159"/>
    </location>
</feature>
<feature type="region of interest" description="Disordered" evidence="14">
    <location>
        <begin position="1252"/>
        <end position="1273"/>
    </location>
</feature>
<evidence type="ECO:0000256" key="11">
    <source>
        <dbReference type="PROSITE-ProRule" id="PRU00042"/>
    </source>
</evidence>
<feature type="region of interest" description="Disordered" evidence="14">
    <location>
        <begin position="2291"/>
        <end position="2325"/>
    </location>
</feature>
<keyword evidence="4 11" id="KW-0863">Zinc-finger</keyword>
<feature type="compositionally biased region" description="Polar residues" evidence="14">
    <location>
        <begin position="135"/>
        <end position="149"/>
    </location>
</feature>
<evidence type="ECO:0000259" key="16">
    <source>
        <dbReference type="PROSITE" id="PS50157"/>
    </source>
</evidence>
<feature type="compositionally biased region" description="Polar residues" evidence="14">
    <location>
        <begin position="1483"/>
        <end position="1493"/>
    </location>
</feature>
<feature type="compositionally biased region" description="Basic and acidic residues" evidence="14">
    <location>
        <begin position="1882"/>
        <end position="1891"/>
    </location>
</feature>
<evidence type="ECO:0000256" key="3">
    <source>
        <dbReference type="ARBA" id="ARBA00022737"/>
    </source>
</evidence>
<dbReference type="InterPro" id="IPR009057">
    <property type="entry name" value="Homeodomain-like_sf"/>
</dbReference>
<evidence type="ECO:0000256" key="9">
    <source>
        <dbReference type="ARBA" id="ARBA00023163"/>
    </source>
</evidence>
<feature type="region of interest" description="Disordered" evidence="14">
    <location>
        <begin position="1303"/>
        <end position="1326"/>
    </location>
</feature>
<keyword evidence="8 12" id="KW-0371">Homeobox</keyword>
<evidence type="ECO:0000313" key="17">
    <source>
        <dbReference type="EMBL" id="DBA22490.1"/>
    </source>
</evidence>
<dbReference type="InterPro" id="IPR051968">
    <property type="entry name" value="ZnFinger_Homeobox_TR"/>
</dbReference>
<feature type="region of interest" description="Disordered" evidence="14">
    <location>
        <begin position="2734"/>
        <end position="2754"/>
    </location>
</feature>
<feature type="region of interest" description="Disordered" evidence="14">
    <location>
        <begin position="121"/>
        <end position="149"/>
    </location>
</feature>
<dbReference type="SMART" id="SM00389">
    <property type="entry name" value="HOX"/>
    <property type="match status" value="3"/>
</dbReference>
<feature type="DNA-binding region" description="Homeobox" evidence="12">
    <location>
        <begin position="1708"/>
        <end position="1767"/>
    </location>
</feature>
<feature type="region of interest" description="Disordered" evidence="14">
    <location>
        <begin position="303"/>
        <end position="346"/>
    </location>
</feature>
<dbReference type="PANTHER" id="PTHR45891:SF1">
    <property type="entry name" value="ZINC FINGER HOMEOBOX PROTEIN 2"/>
    <property type="match status" value="1"/>
</dbReference>
<proteinExistence type="predicted"/>
<keyword evidence="6" id="KW-0805">Transcription regulation</keyword>
<dbReference type="GO" id="GO:0000978">
    <property type="term" value="F:RNA polymerase II cis-regulatory region sequence-specific DNA binding"/>
    <property type="evidence" value="ECO:0007669"/>
    <property type="project" value="TreeGrafter"/>
</dbReference>
<feature type="compositionally biased region" description="Basic and acidic residues" evidence="14">
    <location>
        <begin position="1309"/>
        <end position="1326"/>
    </location>
</feature>